<dbReference type="CDD" id="cd23255">
    <property type="entry name" value="Endornaviridae_RdRp"/>
    <property type="match status" value="1"/>
</dbReference>
<evidence type="ECO:0000259" key="8">
    <source>
        <dbReference type="PROSITE" id="PS50507"/>
    </source>
</evidence>
<feature type="compositionally biased region" description="Basic and acidic residues" evidence="7">
    <location>
        <begin position="3399"/>
        <end position="3408"/>
    </location>
</feature>
<dbReference type="EMBL" id="MN738551">
    <property type="protein sequence ID" value="QNN89174.1"/>
    <property type="molecule type" value="Genomic_RNA"/>
</dbReference>
<evidence type="ECO:0000256" key="1">
    <source>
        <dbReference type="ARBA" id="ARBA00022484"/>
    </source>
</evidence>
<feature type="region of interest" description="Disordered" evidence="7">
    <location>
        <begin position="3358"/>
        <end position="3422"/>
    </location>
</feature>
<dbReference type="InterPro" id="IPR001788">
    <property type="entry name" value="RNA-dep_RNA_pol_alsuvir"/>
</dbReference>
<protein>
    <submittedName>
        <fullName evidence="9">Polyprotein</fullName>
    </submittedName>
</protein>
<dbReference type="GO" id="GO:0005524">
    <property type="term" value="F:ATP binding"/>
    <property type="evidence" value="ECO:0007669"/>
    <property type="project" value="UniProtKB-KW"/>
</dbReference>
<dbReference type="InterPro" id="IPR027351">
    <property type="entry name" value="(+)RNA_virus_helicase_core_dom"/>
</dbReference>
<feature type="domain" description="RdRp catalytic" evidence="8">
    <location>
        <begin position="5928"/>
        <end position="6041"/>
    </location>
</feature>
<sequence length="6188" mass="702153">MNKLNTNNQSTHTSPQRQNPFPDAVVSTNIGERIIKEVTKLRYQSQHWTDDEADVYRVKGIRKIDGKVETVWPRNHAREASVSDYLEESYQQGVIDKPYDGSKRESYIKKITEADKVTPGTHIHGRHLSQAYTSIKVKRTQHEDGLPIQFINEKVPPAVKYVEITGDGDCWKDLYDYCPKSLITGVGPDSRIFKDAGYLDACAYIDDDGEKVTNTYSGVQGLNSPRYLQDVVADLIEYGEFWDDECEDKQTFKSVHNQQRLHLILELNENDTMHLVDFGFDDESLNDDPDAYTLRELDLILFTPYYIDYEGFEKFEKKMQTWKPFFSIDVRGMAVGVHGDYLLRNNFLDNLEIEVDDENSQKYINAITDHDNRVINNTWARTQFKFLNTVRPDRKLTETATKQMEDMLIVKASDSLEDPTYRYLMDVCSAYAYLNTDYSQTHYDTVISSYLRRQEWWKEQVESNKIQPVLCSVDPSWDEMLDHDLTYIICPVVGSDLSGDLPCGVGSYKKEVDGSVLFAFGTSTVGYKIRDCTTFAEGNNIKTVNGKTIKVVSRKTFDAMQIIVVTPLTFHQMEIHEAEERVFDVPVLINHALWVTNMPLYKTVRVRVNKTLLKRLINKNLNGNVSDDLLMEYGMALSWYSYNKRGVEVSNYKIDPLDVKTHVYLSKCLIRRSNLKDEIQAKLTSPGSTATLLAAAAAMFETINEKFDLANNKFVDLLLQIIEKFKVPVVKSNAGVAVKAWDSIDTWTLSEHLTLSHSGLDAACRHHIICERPYTGYMCIDCLAYTAEEDSDLCLCCDKGDCQHDLTNQVSGQEKCHCCKNDTETNPCNSCSLEKAEEPENIDFECHGLACYPSRPKNTIALDGEYHEHTCINCESTYVHAHPYRNLQHHQTKAECPYCGVKKISTGMSFIAWTSHQNKNNNYKDRVVKGDKPKPGKSDKNARKGGKPMSQALQEENAYIENVYGAPTEASPKGENQEDSGAVDVENVTVEATGQENQMPVEEPVQRLQQIAVMKNIKAEELESRAAPFELPYTEAELIRALPVNAVSNLYGSSEMFELVSTSDSKLSTIPFVALEPPVEPTLNFSTSEVTDLKGGDCGLQCLRHYVGADFSEAHVKTVTGKTRGLTAKHLIDVLAYYDLNAAIIEPTGVTFNRVNDSESFAVVSDVAALADIEADHWVVCRMTRISDARNELWCHPLSTPAQHNVSARIRFGRDYRKLTHHEKLMVGFSLSAKTKFSLKVKLDTPKYEGGFITNSNKTDFKRGQIHIQVPVNLEYLCEAMQRSVDSGELDDDLKTVWDVIGNEELDVEYNLRNAFKECCLVLAKTFIDPASMCRFKKLPIIKEGNKHFVDLSTTKLKGSDVFMYLTNSGFSSATMSSSFKKVAVTVSGNVSTVQGYIPKASIGSIYRRMQAIINTQVTSESLHKLLSQAQIVIGVGGAGKSTSIKQWRESHPNVKARFVACTSGGTKSLREKLPANDMVDSFEAASITQSDAEMVFLDEATLIKPWELSLIITPSTQKLTLLGDPTQIEALDMYKSGGARVVKNCIEVARDLGAEFEERWASYRYGEPLRAELAKVPALHKLTTNATHTTEFEVYWMSEFHADELVRMFTGCEVVIAFYQDHVEYLKRIVTKSRIILAESVHSYQGLDAKVVGVLQAPKGNADVHLQSGHTISAATRAKEKLIWVSVSCFSASVDLHARIGAEVGASFFNADEVIEMLAFKDNAKMLDVEALTDMSFMQVVDKVTTGESPENYSIENFSIETFAKLMSHFTDKLQVTNHTTNENKDEVTFAAKYGPLKGLVNVHKNGTVKGAVPSKYHAQLHSAMAWSCLFGSTTPMPNLCELNSKGKSRIRIIAHVSKVYAANNKELKLKNDLKGFMVTTGARSCAACSEVVFTRNGKSTVVNKDYFTQNRRHVYGAESELIVECLNNSNVWNILPDYLDDDNLSLAILTERFQTAFTEWKSAKLIDQNALHYNKYENEWIATEMKTKYGVHVETSNHDNMYWYPILFRKGLHWHAVDCSMEERKVVKLTMRKPKLKQLIYKNLIGMLEHYRRKSLVTIVAKQYVKLVGARANADKLPGMTQTIAWHRTHKTKVYKNIANRVAELKISSLKFEKQNILAPTNVHKIIEENTEWTHVLSSNRLAVGDAASQAGDLILVELAKLDSLGSKNFDTYLSTPYANYVCNTSNKNHDFQDPMISMQTSWNLMGSLYDDMLKNHMSRLPSTSDTYNQLQNELQTRSAFHGQDLNSTTVLCSPGITSSKKQMEFILKDRETIITWIPMERRVIGNNIIYLNSNSSRAYPVTAEFDEALNKGAVIKTKAGILKVHTLRMIGEYRIIRIDKSHNEIWASPWTQDNRYVWLEGPALILDPEQAIKDGQILKRVKQKYNLAFLSNLRRRLLRRGTDMEDLKVQTRTLVNTAQFSLTNVYDKYDIHVHEAKRCAEMAMIIHNTENKMFGLLEGNSWQDDLKLAGVKLVSDILTSVVPNNVVSELLGKLPIDNHKNLMTLIIKFFEKLENLRGTLMNEEKLFVVPGQYVDVGTINFVNKLKQRLTAKAKERPVKPYLFIRSCDVCDVSPMREAFEYCGMEMLHLGPKEIVPKRGIVFKTANCKHDNEPYCLIWEEVHASMFLYPETSGNCPIITNTSLHVEGESLQAYPNVTLYTDCVVTVRSWNYMIACSVVISENTLFKLDDLATEELRQLTQGRSEVGGVLLLLPADSTVLVEDSGKRIVSSTRRDFSFRNLNDLNEIIMENLDVMNSLHGRTKMQIGKKNVSLPQAVVDVGAIDSKISHLRPNLAKMLNIIMPSSTGKGMVAEILALSKPKLSVLDYSTIYRRDDHRQSMINLFTIAKGKKHDVVLASNRPKGDKFVALLYKYMPRKYSQKGGKFTHKTWDKYIKDWKKTETAGRFIYWEDVASLTQILVDLLGVEVEMEAAVTDCSHIVIKPVGVEMRTGDKCCECKSDLSEMNYQVKSKTTLDKLERYRLKSPWVQIGTLNKDKTIESLKLEAHQKLSSAYQIKSESARAGIENKDVDFKKRKNATWRDAASLKAANKSKRMLFTLDEEGEPHDSDTEDKEEQLVNTSYASSLKHKVETIGIFNAKSYASNPRKPNCNELGIVTGKFIECVFPYVLPLDPVTVNKALPNYVMWAMKSLIGIMASTWYVPITKGLVIDQIELDGLQFIDTISNDYQTGRIFAKSAKGRGVIKRKVLTPGCQVDRYPTIGEVMPRITFIPSKATEVTKYDHVILWCPECKQVNSWYVMPVVTVCANKHPMKLICHPLGQKRAFEMLEFARFTPYDTLYTMGPLETEIRKFTNNYWWSDTFDDDEHYDSDGDEDDDDDELDKQLYKKTLDDILKKKKESGKTGSDKNGKDESNNADQSGSGPSEQKAALHPAVAVLKSEIESKERTAPEVSQGEDAERKEQLERMRIETEQRRLNNMLSKQPKAQNLKELDLLKEMRQEERAIEEKALKEPKQKTKDEIRRIVNTLQVIGTAFKELNDEDDPYEEEIDITSLMRKEEYKHCGSEEMLRVGNHLHQPQWKKYSIGKTPATFGALLRWLAFERPWGTPLSNAKCNHYSWLNEKLNRMKSVMEERWFWNDNIEISLLNVGPIRGDGWEITTQQVFISRPQSEQVMLSTLLMAHSAKYNDNIFASVPGNFVSIQPEAISFDCCIHADIAALSTDVDEFSRSGLRVQWTRKERSAQWKENALICPDSQMGRPLVIVTGLTPDSKWVFGWCSNAWDIMRPFMCYASHNVLQPTEAFPMHTYVTPVHSRRFRRHLVTWPGAEDEFLNLRISPLANAPINLYPVGQGSYFKSGPRYDKVLYTISELTYTPDWGKKNKYCQHQAENKFGDVLAYNEINFCEVCDVIPVIMMRKNKNLAIPKDVGNLVARILMGQTTFDDNEQDWIINTLGIDKHVLHKNGDLPNGIVVSSKENFLRWEKLPTDEKDEDEPVWVELKFEDGKMVDVDRALGGSAEEIRPVYDWTDVQPEPRGWFIPELLFEWEPVEAIEMWNSMMVGAYMSVNDLNALAAETMIDFYDHIMPLERPIPLSDGGDRDTCDEVCVKNHAHSLFCMMANESSIEKEYVDWVDANGGAGNKIVTDLIYKKGAEMGLHMSNTPTKVGMQSGAAGTIEIASVIKSRISSAMVDLDRFERNNYYGEGLEFLAGELARDRSYDALRQKSPLRFILGHLHPVNLNKELIMTAMAHKNWNEEQVMAWITDSEEVRVKSDVSEFYALIGYDMDNRNSRDRRAIGKSWPLKTTNPARRIKERKLFGCAVKKLKTKNIMTAVKNTDTVAVNEVTADKGATIETTDEEQWFDTTTVQDVKEEMATQETGTDADEHLDPKLMSERIKAEDKKNNKIANAQELDQEELTANEKHFIECMEGLENNPEFERTGNVWLENHICGNYERPIRIHNNPLFSDRYKQGRDLTSSYTHMVDVAYTRPVKLAKQVVKALDALQYALQKLYIENQSTVALHVYALHTGVAERSPADCDGMHLAYTTETEKFEALGFKTIKLAKNPGRLGAVLRNLTMALWPGQGWVISHGGRVTYHSLYCEKYLKHLNLTHRYQSGGAEGDLGNNLGISVWRTFSPYMDCFARSTPNSYLKSASWLIAYSSIYGIDEANMKEFDGEHYICFDSPYNYSNLGPMNKIYQTVTRRMNIENIPAKFAGSEDFDRSMVIESGRDMVNYLPLAWQMDDNSIKKNTRSSRKPKPSKEITAEMDRLRVLKFGALGALSSPKALTPIEQMRKEAQERQQELQKFVIDTVKITKDVSSASLSVEDCLTAITKLVLLEDQGSLESAVGIDFLPGDKARLFTMYKNKPLFLIESEANLQDWNVVAKMYNERKLLKESPAAKALWNRTDIGKSLMIVDKPKLELGTAPKITEEEKSALVKSAKRSTKLVHQSDVKQTVKIRRVTGSNKTEWIVNMTKNTVTAGNEAASEITRAEIDIALANEMLRQIYAGLVSAGSEELMLNHHYFVKTQAGILAITHNIWQTYGSGMFVSKALDYSRVVENLHSVWTRKETIKHQEQWKDMEWQSLRDKFYEFSSNNNSYETQGTIGLLTENIEQGIKVEYNKSEIMERIWFNAESTLVSKITLKDFETKVVYDPNTTANCAMMCLKYFLRMHVGRDVANDLVSILHLSFYERVERLSEALTSINLPHVIIQPTGVATGIINEINKSIPMLLLEVVQLLEGISHVRVVEVKGKLDYNVRKMNSVKLSSEIMSEFAEYAEMSGKLSDCIQHDTDFTDAYGDLETTISKAALENMRIRWRGKPKSGLQRNDKLVSLQIRTVHGTDYKSIQGCKNGDVYIVYTRKGKQPLVTVSKEKGTTFLTKMDVGDINGALLLGNIITKTGTKKTITDTKNRQIGFLNQSDKLAAASRFGSLATNPVRADLQKIAFTNFSNRNHHTKAERNIILEKGIDNVLVLDKNLRRMAPEEWQMIECSGWVRAVFVNSELTIQKVSSYDVDVSEVSQLFHASRFEDRLKLLKEFEDCPWVVVGNDLLPEALPEQIKNLDDKEVKGSVLATILKSASYDVELKDDSTYHVKVTKKILDGPRPMKKQVSNKFVRDPRFAAEITFDKKNYGYMDYALKENDSVRVDEKLLDNLNTLDEMSKPKSHDKLPVLDDQVVSNIHSVVSLNNLVFTDESDSYLSLKTEDQHEVVLYGLATTTDPINGEVYKLPTDPRTMNQWDDETAMVDGRIELPYDNIKLQHREEFDGVKKVLKSVLAEYPSHSQPAHTKRYLAGLQAVSDLFGKKLVLRQVEHDPVEDARLFADTYFRAGSTAALPNIGLDPNKILNWLAERPDYIKISQDMMDMLTNGLDIRGLDKVNVHMKLESRLKDALIGSNSAFEKYISDNKMPETIEEQRTRLIVWQRKGIAAIFSPFFKDLKDALKRVLRNDCVYVDGLTPQQICATLGNIDGDDVVFAEDDLKKQDRQTDHTLIDTEMEVYKLLGGNASIIRLWRNVHNHWRARGVGVKFVGDASRHTGQATTALGNVIVNLMVKCRIVRELGNRLKMMMVLGDDNIIITKPPITEEMISQQSARHFNMQSEPSVDPISGGFLRMVVYKSNHGKLECGPDVIRLRRRFEVLNGVSEANDENVTMRAMSYCMMLGDLKPVRELIEKEKWPINPSRWYDFQALVNATAYKYKCTAEHVEGEFNALMEMLKERKVTNVEKLMFVGRGN</sequence>
<dbReference type="Pfam" id="PF00978">
    <property type="entry name" value="RdRP_2"/>
    <property type="match status" value="1"/>
</dbReference>
<dbReference type="InterPro" id="IPR007094">
    <property type="entry name" value="RNA-dir_pol_PSvirus"/>
</dbReference>
<dbReference type="GO" id="GO:0006351">
    <property type="term" value="P:DNA-templated transcription"/>
    <property type="evidence" value="ECO:0007669"/>
    <property type="project" value="InterPro"/>
</dbReference>
<evidence type="ECO:0000256" key="7">
    <source>
        <dbReference type="SAM" id="MobiDB-lite"/>
    </source>
</evidence>
<dbReference type="SUPFAM" id="SSF56672">
    <property type="entry name" value="DNA/RNA polymerases"/>
    <property type="match status" value="1"/>
</dbReference>
<dbReference type="GO" id="GO:0039694">
    <property type="term" value="P:viral RNA genome replication"/>
    <property type="evidence" value="ECO:0007669"/>
    <property type="project" value="InterPro"/>
</dbReference>
<evidence type="ECO:0000256" key="3">
    <source>
        <dbReference type="ARBA" id="ARBA00022695"/>
    </source>
</evidence>
<keyword evidence="2" id="KW-0808">Transferase</keyword>
<dbReference type="PROSITE" id="PS50507">
    <property type="entry name" value="RDRP_SSRNA_POS"/>
    <property type="match status" value="1"/>
</dbReference>
<feature type="compositionally biased region" description="Basic and acidic residues" evidence="7">
    <location>
        <begin position="922"/>
        <end position="942"/>
    </location>
</feature>
<evidence type="ECO:0000256" key="2">
    <source>
        <dbReference type="ARBA" id="ARBA00022679"/>
    </source>
</evidence>
<proteinExistence type="predicted"/>
<evidence type="ECO:0000313" key="9">
    <source>
        <dbReference type="EMBL" id="QNN89174.1"/>
    </source>
</evidence>
<evidence type="ECO:0000256" key="5">
    <source>
        <dbReference type="ARBA" id="ARBA00022840"/>
    </source>
</evidence>
<keyword evidence="4" id="KW-0378">Hydrolase</keyword>
<keyword evidence="5" id="KW-0067">ATP-binding</keyword>
<dbReference type="InterPro" id="IPR043502">
    <property type="entry name" value="DNA/RNA_pol_sf"/>
</dbReference>
<dbReference type="Gene3D" id="3.40.50.300">
    <property type="entry name" value="P-loop containing nucleotide triphosphate hydrolases"/>
    <property type="match status" value="2"/>
</dbReference>
<accession>A0A7G9U7U3</accession>
<organism evidence="9">
    <name type="scientific">Ceratobasidium endornavirus 2</name>
    <dbReference type="NCBI Taxonomy" id="2768767"/>
    <lineage>
        <taxon>Viruses</taxon>
        <taxon>Riboviria</taxon>
        <taxon>Orthornavirae</taxon>
        <taxon>Kitrinoviricota</taxon>
        <taxon>Alsuviricetes</taxon>
        <taxon>Martellivirales</taxon>
        <taxon>Endornaviridae</taxon>
    </lineage>
</organism>
<evidence type="ECO:0000256" key="4">
    <source>
        <dbReference type="ARBA" id="ARBA00022801"/>
    </source>
</evidence>
<dbReference type="GO" id="GO:0003968">
    <property type="term" value="F:RNA-directed RNA polymerase activity"/>
    <property type="evidence" value="ECO:0007669"/>
    <property type="project" value="UniProtKB-KW"/>
</dbReference>
<evidence type="ECO:0000256" key="6">
    <source>
        <dbReference type="ARBA" id="ARBA00022953"/>
    </source>
</evidence>
<keyword evidence="6" id="KW-0693">Viral RNA replication</keyword>
<name>A0A7G9U7U3_9VIRU</name>
<reference evidence="9" key="1">
    <citation type="submission" date="2019-11" db="EMBL/GenBank/DDBJ databases">
        <title>New viral taxa with unprecedented genome organizations defined by the characterization of the virome from a collection of ericoid and orchid mycorrhizal fungi.</title>
        <authorList>
            <person name="Sutela S."/>
            <person name="Forgia M."/>
            <person name="Vainio E."/>
            <person name="Chiapello M."/>
            <person name="Daghino S."/>
            <person name="Vallino M."/>
            <person name="Martino E."/>
            <person name="Girlanda M."/>
            <person name="Perotto S."/>
            <person name="Turina M."/>
        </authorList>
    </citation>
    <scope>NUCLEOTIDE SEQUENCE</scope>
    <source>
        <strain evidence="9">MUT4046</strain>
    </source>
</reference>
<dbReference type="GO" id="GO:0016787">
    <property type="term" value="F:hydrolase activity"/>
    <property type="evidence" value="ECO:0007669"/>
    <property type="project" value="UniProtKB-KW"/>
</dbReference>
<dbReference type="InterPro" id="IPR027417">
    <property type="entry name" value="P-loop_NTPase"/>
</dbReference>
<dbReference type="GO" id="GO:0003723">
    <property type="term" value="F:RNA binding"/>
    <property type="evidence" value="ECO:0007669"/>
    <property type="project" value="InterPro"/>
</dbReference>
<dbReference type="Pfam" id="PF01443">
    <property type="entry name" value="Viral_helicase1"/>
    <property type="match status" value="1"/>
</dbReference>
<feature type="region of interest" description="Disordered" evidence="7">
    <location>
        <begin position="922"/>
        <end position="950"/>
    </location>
</feature>
<keyword evidence="3" id="KW-0548">Nucleotidyltransferase</keyword>
<feature type="region of interest" description="Disordered" evidence="7">
    <location>
        <begin position="1"/>
        <end position="24"/>
    </location>
</feature>
<feature type="compositionally biased region" description="Polar residues" evidence="7">
    <location>
        <begin position="3375"/>
        <end position="3384"/>
    </location>
</feature>
<feature type="compositionally biased region" description="Basic and acidic residues" evidence="7">
    <location>
        <begin position="3358"/>
        <end position="3373"/>
    </location>
</feature>
<feature type="compositionally biased region" description="Polar residues" evidence="7">
    <location>
        <begin position="1"/>
        <end position="19"/>
    </location>
</feature>
<keyword evidence="1" id="KW-0696">RNA-directed RNA polymerase</keyword>
<keyword evidence="5" id="KW-0547">Nucleotide-binding</keyword>